<dbReference type="OrthoDB" id="6897726at2"/>
<keyword evidence="8" id="KW-0969">Cilium</keyword>
<evidence type="ECO:0000313" key="8">
    <source>
        <dbReference type="EMBL" id="CUA88570.1"/>
    </source>
</evidence>
<evidence type="ECO:0000256" key="1">
    <source>
        <dbReference type="ARBA" id="ARBA00022475"/>
    </source>
</evidence>
<evidence type="ECO:0000313" key="9">
    <source>
        <dbReference type="Proteomes" id="UP000182598"/>
    </source>
</evidence>
<dbReference type="GO" id="GO:0044781">
    <property type="term" value="P:bacterial-type flagellum organization"/>
    <property type="evidence" value="ECO:0007669"/>
    <property type="project" value="UniProtKB-UniRule"/>
</dbReference>
<dbReference type="Pfam" id="PF04347">
    <property type="entry name" value="FliO"/>
    <property type="match status" value="1"/>
</dbReference>
<dbReference type="InterPro" id="IPR022781">
    <property type="entry name" value="Flagellar_biosynth_FliO"/>
</dbReference>
<dbReference type="PANTHER" id="PTHR38766:SF1">
    <property type="entry name" value="FLAGELLAR PROTEIN FLIO"/>
    <property type="match status" value="1"/>
</dbReference>
<keyword evidence="8" id="KW-0966">Cell projection</keyword>
<feature type="transmembrane region" description="Helical" evidence="7">
    <location>
        <begin position="12"/>
        <end position="37"/>
    </location>
</feature>
<gene>
    <name evidence="8" type="ORF">Ga0061064_2255</name>
</gene>
<comment type="similarity">
    <text evidence="6 7">Belongs to the FliO/MopB family.</text>
</comment>
<protein>
    <recommendedName>
        <fullName evidence="7">Flagellar protein</fullName>
    </recommendedName>
</protein>
<reference evidence="9" key="1">
    <citation type="submission" date="2015-08" db="EMBL/GenBank/DDBJ databases">
        <authorList>
            <person name="Varghese N."/>
        </authorList>
    </citation>
    <scope>NUCLEOTIDE SEQUENCE [LARGE SCALE GENOMIC DNA]</scope>
    <source>
        <strain evidence="9">DSM 27808</strain>
    </source>
</reference>
<accession>A0A0K6HC79</accession>
<organism evidence="8 9">
    <name type="scientific">Pseudidiomarina woesei</name>
    <dbReference type="NCBI Taxonomy" id="1381080"/>
    <lineage>
        <taxon>Bacteria</taxon>
        <taxon>Pseudomonadati</taxon>
        <taxon>Pseudomonadota</taxon>
        <taxon>Gammaproteobacteria</taxon>
        <taxon>Alteromonadales</taxon>
        <taxon>Idiomarinaceae</taxon>
        <taxon>Pseudidiomarina</taxon>
    </lineage>
</organism>
<keyword evidence="1 7" id="KW-1003">Cell membrane</keyword>
<keyword evidence="5 7" id="KW-0975">Bacterial flagellum</keyword>
<proteinExistence type="inferred from homology"/>
<dbReference type="GO" id="GO:0009425">
    <property type="term" value="C:bacterial-type flagellum basal body"/>
    <property type="evidence" value="ECO:0007669"/>
    <property type="project" value="UniProtKB-SubCell"/>
</dbReference>
<dbReference type="GO" id="GO:0005886">
    <property type="term" value="C:plasma membrane"/>
    <property type="evidence" value="ECO:0007669"/>
    <property type="project" value="UniProtKB-SubCell"/>
</dbReference>
<name>A0A0K6HC79_9GAMM</name>
<dbReference type="EMBL" id="CYHB01000011">
    <property type="protein sequence ID" value="CUA88570.1"/>
    <property type="molecule type" value="Genomic_DNA"/>
</dbReference>
<dbReference type="Proteomes" id="UP000182598">
    <property type="component" value="Unassembled WGS sequence"/>
</dbReference>
<keyword evidence="4 7" id="KW-0472">Membrane</keyword>
<evidence type="ECO:0000256" key="7">
    <source>
        <dbReference type="RuleBase" id="RU362064"/>
    </source>
</evidence>
<keyword evidence="2 7" id="KW-0812">Transmembrane</keyword>
<evidence type="ECO:0000256" key="6">
    <source>
        <dbReference type="ARBA" id="ARBA00037937"/>
    </source>
</evidence>
<evidence type="ECO:0000256" key="3">
    <source>
        <dbReference type="ARBA" id="ARBA00022989"/>
    </source>
</evidence>
<keyword evidence="8" id="KW-0282">Flagellum</keyword>
<keyword evidence="3 7" id="KW-1133">Transmembrane helix</keyword>
<sequence>MNETSTAELDTGLALLGQVTLVLILIIGIILLCAWLFRKINGTSFSHSKLLHVVGSVAVGQRERVVIVEVNSTWLVLGVASGQVTKLHELPAQERPEPQLNSFAARFSQALNKTSDKPTEEAK</sequence>
<evidence type="ECO:0000256" key="4">
    <source>
        <dbReference type="ARBA" id="ARBA00023136"/>
    </source>
</evidence>
<dbReference type="InterPro" id="IPR052205">
    <property type="entry name" value="FliO/MopB"/>
</dbReference>
<comment type="subcellular location">
    <subcellularLocation>
        <location evidence="7">Cell membrane</location>
    </subcellularLocation>
    <subcellularLocation>
        <location evidence="7">Bacterial flagellum basal body</location>
    </subcellularLocation>
</comment>
<dbReference type="AlphaFoldDB" id="A0A0K6HC79"/>
<evidence type="ECO:0000256" key="5">
    <source>
        <dbReference type="ARBA" id="ARBA00023143"/>
    </source>
</evidence>
<dbReference type="PANTHER" id="PTHR38766">
    <property type="entry name" value="FLAGELLAR PROTEIN FLIO"/>
    <property type="match status" value="1"/>
</dbReference>
<dbReference type="NCBIfam" id="TIGR03500">
    <property type="entry name" value="FliO_TIGR"/>
    <property type="match status" value="1"/>
</dbReference>
<evidence type="ECO:0000256" key="2">
    <source>
        <dbReference type="ARBA" id="ARBA00022692"/>
    </source>
</evidence>
<dbReference type="RefSeq" id="WP_055439884.1">
    <property type="nucleotide sequence ID" value="NZ_CYHB01000011.1"/>
</dbReference>
<keyword evidence="9" id="KW-1185">Reference proteome</keyword>